<dbReference type="AlphaFoldDB" id="A0A423PHN2"/>
<evidence type="ECO:0000256" key="7">
    <source>
        <dbReference type="ARBA" id="ARBA00049529"/>
    </source>
</evidence>
<dbReference type="Proteomes" id="UP000285123">
    <property type="component" value="Unassembled WGS sequence"/>
</dbReference>
<evidence type="ECO:0000256" key="5">
    <source>
        <dbReference type="ARBA" id="ARBA00035633"/>
    </source>
</evidence>
<evidence type="ECO:0000256" key="1">
    <source>
        <dbReference type="ARBA" id="ARBA00001933"/>
    </source>
</evidence>
<dbReference type="InterPro" id="IPR001544">
    <property type="entry name" value="Aminotrans_IV"/>
</dbReference>
<dbReference type="InterPro" id="IPR043131">
    <property type="entry name" value="BCAT-like_N"/>
</dbReference>
<dbReference type="PANTHER" id="PTHR42743">
    <property type="entry name" value="AMINO-ACID AMINOTRANSFERASE"/>
    <property type="match status" value="1"/>
</dbReference>
<comment type="catalytic activity">
    <reaction evidence="7">
        <text>4-amino-4-deoxychorismate = 4-aminobenzoate + pyruvate + H(+)</text>
        <dbReference type="Rhea" id="RHEA:16201"/>
        <dbReference type="ChEBI" id="CHEBI:15361"/>
        <dbReference type="ChEBI" id="CHEBI:15378"/>
        <dbReference type="ChEBI" id="CHEBI:17836"/>
        <dbReference type="ChEBI" id="CHEBI:58406"/>
        <dbReference type="EC" id="4.1.3.38"/>
    </reaction>
</comment>
<evidence type="ECO:0000256" key="12">
    <source>
        <dbReference type="RuleBase" id="RU004516"/>
    </source>
</evidence>
<protein>
    <recommendedName>
        <fullName evidence="9">Aminodeoxychorismate lyase</fullName>
        <ecNumber evidence="6">4.1.3.38</ecNumber>
    </recommendedName>
    <alternativeName>
        <fullName evidence="10">4-amino-4-deoxychorismate lyase</fullName>
    </alternativeName>
</protein>
<keyword evidence="3 12" id="KW-0663">Pyridoxal phosphate</keyword>
<dbReference type="GO" id="GO:0008696">
    <property type="term" value="F:4-amino-4-deoxychorismate lyase activity"/>
    <property type="evidence" value="ECO:0007669"/>
    <property type="project" value="UniProtKB-EC"/>
</dbReference>
<evidence type="ECO:0000256" key="11">
    <source>
        <dbReference type="RuleBase" id="RU004106"/>
    </source>
</evidence>
<dbReference type="Gene3D" id="3.30.470.10">
    <property type="match status" value="1"/>
</dbReference>
<evidence type="ECO:0000313" key="13">
    <source>
        <dbReference type="EMBL" id="ROO25097.1"/>
    </source>
</evidence>
<evidence type="ECO:0000313" key="14">
    <source>
        <dbReference type="Proteomes" id="UP000285123"/>
    </source>
</evidence>
<dbReference type="InterPro" id="IPR018300">
    <property type="entry name" value="Aminotrans_IV_CS"/>
</dbReference>
<dbReference type="OrthoDB" id="21319at2"/>
<dbReference type="Gene3D" id="3.20.10.10">
    <property type="entry name" value="D-amino Acid Aminotransferase, subunit A, domain 2"/>
    <property type="match status" value="1"/>
</dbReference>
<dbReference type="GO" id="GO:0008652">
    <property type="term" value="P:amino acid biosynthetic process"/>
    <property type="evidence" value="ECO:0007669"/>
    <property type="project" value="UniProtKB-ARBA"/>
</dbReference>
<evidence type="ECO:0000256" key="8">
    <source>
        <dbReference type="ARBA" id="ARBA00054027"/>
    </source>
</evidence>
<comment type="caution">
    <text evidence="13">The sequence shown here is derived from an EMBL/GenBank/DDBJ whole genome shotgun (WGS) entry which is preliminary data.</text>
</comment>
<dbReference type="GO" id="GO:0046656">
    <property type="term" value="P:folic acid biosynthetic process"/>
    <property type="evidence" value="ECO:0007669"/>
    <property type="project" value="UniProtKB-KW"/>
</dbReference>
<comment type="similarity">
    <text evidence="2 11">Belongs to the class-IV pyridoxal-phosphate-dependent aminotransferase family.</text>
</comment>
<dbReference type="EC" id="4.1.3.38" evidence="6"/>
<comment type="cofactor">
    <cofactor evidence="1 12">
        <name>pyridoxal 5'-phosphate</name>
        <dbReference type="ChEBI" id="CHEBI:597326"/>
    </cofactor>
</comment>
<organism evidence="13 14">
    <name type="scientific">Salinisphaera orenii YIM 95161</name>
    <dbReference type="NCBI Taxonomy" id="1051139"/>
    <lineage>
        <taxon>Bacteria</taxon>
        <taxon>Pseudomonadati</taxon>
        <taxon>Pseudomonadota</taxon>
        <taxon>Gammaproteobacteria</taxon>
        <taxon>Salinisphaerales</taxon>
        <taxon>Salinisphaeraceae</taxon>
        <taxon>Salinisphaera</taxon>
    </lineage>
</organism>
<dbReference type="SUPFAM" id="SSF56752">
    <property type="entry name" value="D-aminoacid aminotransferase-like PLP-dependent enzymes"/>
    <property type="match status" value="1"/>
</dbReference>
<comment type="function">
    <text evidence="8">Involved in the biosynthesis of p-aminobenzoate (PABA), a precursor of tetrahydrofolate. Converts 4-amino-4-deoxychorismate into 4-aminobenzoate (PABA) and pyruvate.</text>
</comment>
<keyword evidence="4" id="KW-0289">Folate biosynthesis</keyword>
<evidence type="ECO:0000256" key="10">
    <source>
        <dbReference type="ARBA" id="ARBA00080135"/>
    </source>
</evidence>
<dbReference type="RefSeq" id="WP_123592224.1">
    <property type="nucleotide sequence ID" value="NZ_AYKF01000121.1"/>
</dbReference>
<accession>A0A423PHN2</accession>
<dbReference type="InterPro" id="IPR043132">
    <property type="entry name" value="BCAT-like_C"/>
</dbReference>
<comment type="pathway">
    <text evidence="5">Cofactor biosynthesis; tetrahydrofolate biosynthesis; 4-aminobenzoate from chorismate: step 2/2.</text>
</comment>
<evidence type="ECO:0000256" key="4">
    <source>
        <dbReference type="ARBA" id="ARBA00022909"/>
    </source>
</evidence>
<dbReference type="PROSITE" id="PS00770">
    <property type="entry name" value="AA_TRANSFER_CLASS_4"/>
    <property type="match status" value="1"/>
</dbReference>
<dbReference type="Pfam" id="PF01063">
    <property type="entry name" value="Aminotran_4"/>
    <property type="match status" value="1"/>
</dbReference>
<dbReference type="GO" id="GO:0005829">
    <property type="term" value="C:cytosol"/>
    <property type="evidence" value="ECO:0007669"/>
    <property type="project" value="TreeGrafter"/>
</dbReference>
<dbReference type="EMBL" id="AYKF01000121">
    <property type="protein sequence ID" value="ROO25097.1"/>
    <property type="molecule type" value="Genomic_DNA"/>
</dbReference>
<reference evidence="13 14" key="1">
    <citation type="submission" date="2013-10" db="EMBL/GenBank/DDBJ databases">
        <title>Salinisphaera halophila YIM 95161 Genome Sequencing.</title>
        <authorList>
            <person name="Lai Q."/>
            <person name="Li C."/>
            <person name="Shao Z."/>
        </authorList>
    </citation>
    <scope>NUCLEOTIDE SEQUENCE [LARGE SCALE GENOMIC DNA]</scope>
    <source>
        <strain evidence="13 14">YIM 95161</strain>
    </source>
</reference>
<gene>
    <name evidence="13" type="ORF">SAHL_15045</name>
</gene>
<name>A0A423PHN2_9GAMM</name>
<dbReference type="FunFam" id="3.20.10.10:FF:000002">
    <property type="entry name" value="D-alanine aminotransferase"/>
    <property type="match status" value="1"/>
</dbReference>
<evidence type="ECO:0000256" key="3">
    <source>
        <dbReference type="ARBA" id="ARBA00022898"/>
    </source>
</evidence>
<evidence type="ECO:0000256" key="9">
    <source>
        <dbReference type="ARBA" id="ARBA00069174"/>
    </source>
</evidence>
<dbReference type="CDD" id="cd01558">
    <property type="entry name" value="D-AAT_like"/>
    <property type="match status" value="1"/>
</dbReference>
<sequence length="287" mass="30687">MRTDTAPDTAWVNGRFLPLADASVSVLDRGFLFSDSVYEVIPVYAGTPFRMDDHLQRLARSLDALGIADPHGIDGWRALLAELVEVNGGGDLAIYLQVTRGAPSRRDHRIPHDVEPTVVAFCQTRAAPDPEALAAGLAAITTDDTRWRDCHIKSTSLLANVLAADAARAEGATEAILVRDGAVLEGTSSNVFAVIDGRLVTPALRPTILPGITRGVVLGIARAQALDHAEVDTLTPEALRAAEEVWITSSTREIFPVTRLDGATVGDGVPGPLWTRVRGWLQAGLHE</sequence>
<dbReference type="PANTHER" id="PTHR42743:SF10">
    <property type="entry name" value="D-ALANINE AMINOTRANSFERASE"/>
    <property type="match status" value="1"/>
</dbReference>
<evidence type="ECO:0000256" key="6">
    <source>
        <dbReference type="ARBA" id="ARBA00035676"/>
    </source>
</evidence>
<dbReference type="InterPro" id="IPR036038">
    <property type="entry name" value="Aminotransferase-like"/>
</dbReference>
<proteinExistence type="inferred from homology"/>
<evidence type="ECO:0000256" key="2">
    <source>
        <dbReference type="ARBA" id="ARBA00009320"/>
    </source>
</evidence>
<dbReference type="InterPro" id="IPR050571">
    <property type="entry name" value="Class-IV_PLP-Dep_Aminotrnsfr"/>
</dbReference>